<evidence type="ECO:0000313" key="3">
    <source>
        <dbReference type="Proteomes" id="UP001157418"/>
    </source>
</evidence>
<dbReference type="EMBL" id="CAKMRJ010005634">
    <property type="protein sequence ID" value="CAH1450253.1"/>
    <property type="molecule type" value="Genomic_DNA"/>
</dbReference>
<keyword evidence="3" id="KW-1185">Reference proteome</keyword>
<protein>
    <submittedName>
        <fullName evidence="2">Uncharacterized protein</fullName>
    </submittedName>
</protein>
<feature type="region of interest" description="Disordered" evidence="1">
    <location>
        <begin position="66"/>
        <end position="205"/>
    </location>
</feature>
<organism evidence="2 3">
    <name type="scientific">Lactuca virosa</name>
    <dbReference type="NCBI Taxonomy" id="75947"/>
    <lineage>
        <taxon>Eukaryota</taxon>
        <taxon>Viridiplantae</taxon>
        <taxon>Streptophyta</taxon>
        <taxon>Embryophyta</taxon>
        <taxon>Tracheophyta</taxon>
        <taxon>Spermatophyta</taxon>
        <taxon>Magnoliopsida</taxon>
        <taxon>eudicotyledons</taxon>
        <taxon>Gunneridae</taxon>
        <taxon>Pentapetalae</taxon>
        <taxon>asterids</taxon>
        <taxon>campanulids</taxon>
        <taxon>Asterales</taxon>
        <taxon>Asteraceae</taxon>
        <taxon>Cichorioideae</taxon>
        <taxon>Cichorieae</taxon>
        <taxon>Lactucinae</taxon>
        <taxon>Lactuca</taxon>
    </lineage>
</organism>
<comment type="caution">
    <text evidence="2">The sequence shown here is derived from an EMBL/GenBank/DDBJ whole genome shotgun (WGS) entry which is preliminary data.</text>
</comment>
<proteinExistence type="predicted"/>
<reference evidence="2 3" key="1">
    <citation type="submission" date="2022-01" db="EMBL/GenBank/DDBJ databases">
        <authorList>
            <person name="Xiong W."/>
            <person name="Schranz E."/>
        </authorList>
    </citation>
    <scope>NUCLEOTIDE SEQUENCE [LARGE SCALE GENOMIC DNA]</scope>
</reference>
<sequence>MVDVDVVSDGNGLDMQHMDYIIQKIAQLRKSGYNDVDIMRCLGITKAHLEEFGYVVVNVEGETVQGNGVEGGVEHGHGDGVEDVHGNEEEGGLERDRQGDEVEGGGEGKGNEEEEREVEGNEEEYGEEGEGDGEEDGDGEGDKGDREGDEVEGVEDEDVQGNKEGGEGVEVVPVNDPVHEGHFGNNVQQRTRRTLREDHSSKAEK</sequence>
<accession>A0AAU9PK00</accession>
<evidence type="ECO:0000313" key="2">
    <source>
        <dbReference type="EMBL" id="CAH1450253.1"/>
    </source>
</evidence>
<feature type="compositionally biased region" description="Acidic residues" evidence="1">
    <location>
        <begin position="112"/>
        <end position="139"/>
    </location>
</feature>
<dbReference type="Proteomes" id="UP001157418">
    <property type="component" value="Unassembled WGS sequence"/>
</dbReference>
<dbReference type="AlphaFoldDB" id="A0AAU9PK00"/>
<evidence type="ECO:0000256" key="1">
    <source>
        <dbReference type="SAM" id="MobiDB-lite"/>
    </source>
</evidence>
<feature type="compositionally biased region" description="Acidic residues" evidence="1">
    <location>
        <begin position="147"/>
        <end position="159"/>
    </location>
</feature>
<name>A0AAU9PK00_9ASTR</name>
<feature type="compositionally biased region" description="Basic and acidic residues" evidence="1">
    <location>
        <begin position="194"/>
        <end position="205"/>
    </location>
</feature>
<feature type="compositionally biased region" description="Basic and acidic residues" evidence="1">
    <location>
        <begin position="72"/>
        <end position="100"/>
    </location>
</feature>
<gene>
    <name evidence="2" type="ORF">LVIROSA_LOCUS35688</name>
</gene>